<evidence type="ECO:0000313" key="3">
    <source>
        <dbReference type="EMBL" id="GGO79884.1"/>
    </source>
</evidence>
<dbReference type="EMBL" id="BMNH01000030">
    <property type="protein sequence ID" value="GGO79884.1"/>
    <property type="molecule type" value="Genomic_DNA"/>
</dbReference>
<dbReference type="PRINTS" id="PR00080">
    <property type="entry name" value="SDRFAMILY"/>
</dbReference>
<proteinExistence type="inferred from homology"/>
<dbReference type="AlphaFoldDB" id="A0A917ZDL1"/>
<comment type="caution">
    <text evidence="3">The sequence shown here is derived from an EMBL/GenBank/DDBJ whole genome shotgun (WGS) entry which is preliminary data.</text>
</comment>
<evidence type="ECO:0000256" key="2">
    <source>
        <dbReference type="ARBA" id="ARBA00023002"/>
    </source>
</evidence>
<comment type="similarity">
    <text evidence="1">Belongs to the short-chain dehydrogenases/reductases (SDR) family.</text>
</comment>
<name>A0A917ZDL1_9ACTN</name>
<sequence>MGLAVVTGAGSGIGAVIARHAAKAGYRVALWDVDEVSVREVAADIGESAVARKVDVTSEPSVVAAFEALDEAPALVVNNAGLVRFGPLRTLSLDDWEAVLKVNLTGTFLVSRQAAAMMEPASGGAIVNIASINGIAAAPNAGAYTATKAAVIRLTEQMALEWGPAGIRVNTVAPGLILAGMSDAIYADEQVREQRQAQVPLGRLGTAEQVADCVLFLGSAGAAYITGQVLAVDGGLTKSALRNLARPKTVDSVGL</sequence>
<dbReference type="Proteomes" id="UP000646523">
    <property type="component" value="Unassembled WGS sequence"/>
</dbReference>
<dbReference type="PANTHER" id="PTHR43669">
    <property type="entry name" value="5-KETO-D-GLUCONATE 5-REDUCTASE"/>
    <property type="match status" value="1"/>
</dbReference>
<evidence type="ECO:0000313" key="4">
    <source>
        <dbReference type="Proteomes" id="UP000646523"/>
    </source>
</evidence>
<dbReference type="SUPFAM" id="SSF51735">
    <property type="entry name" value="NAD(P)-binding Rossmann-fold domains"/>
    <property type="match status" value="1"/>
</dbReference>
<dbReference type="PANTHER" id="PTHR43669:SF8">
    <property type="entry name" value="SHORT-CHAIN TYPE DEHYDROGENASE_REDUCTASE-RELATED"/>
    <property type="match status" value="1"/>
</dbReference>
<dbReference type="Gene3D" id="3.40.50.720">
    <property type="entry name" value="NAD(P)-binding Rossmann-like Domain"/>
    <property type="match status" value="1"/>
</dbReference>
<protein>
    <submittedName>
        <fullName evidence="3">Oxidoreductase</fullName>
    </submittedName>
</protein>
<organism evidence="3 4">
    <name type="scientific">Nonomuraea cavernae</name>
    <dbReference type="NCBI Taxonomy" id="2045107"/>
    <lineage>
        <taxon>Bacteria</taxon>
        <taxon>Bacillati</taxon>
        <taxon>Actinomycetota</taxon>
        <taxon>Actinomycetes</taxon>
        <taxon>Streptosporangiales</taxon>
        <taxon>Streptosporangiaceae</taxon>
        <taxon>Nonomuraea</taxon>
    </lineage>
</organism>
<gene>
    <name evidence="3" type="ORF">GCM10012289_65240</name>
</gene>
<dbReference type="PROSITE" id="PS00061">
    <property type="entry name" value="ADH_SHORT"/>
    <property type="match status" value="1"/>
</dbReference>
<dbReference type="InterPro" id="IPR002347">
    <property type="entry name" value="SDR_fam"/>
</dbReference>
<dbReference type="PRINTS" id="PR00081">
    <property type="entry name" value="GDHRDH"/>
</dbReference>
<dbReference type="FunFam" id="3.40.50.720:FF:000084">
    <property type="entry name" value="Short-chain dehydrogenase reductase"/>
    <property type="match status" value="1"/>
</dbReference>
<keyword evidence="4" id="KW-1185">Reference proteome</keyword>
<dbReference type="GO" id="GO:0016491">
    <property type="term" value="F:oxidoreductase activity"/>
    <property type="evidence" value="ECO:0007669"/>
    <property type="project" value="UniProtKB-KW"/>
</dbReference>
<dbReference type="InterPro" id="IPR036291">
    <property type="entry name" value="NAD(P)-bd_dom_sf"/>
</dbReference>
<dbReference type="Pfam" id="PF13561">
    <property type="entry name" value="adh_short_C2"/>
    <property type="match status" value="1"/>
</dbReference>
<keyword evidence="2" id="KW-0560">Oxidoreductase</keyword>
<evidence type="ECO:0000256" key="1">
    <source>
        <dbReference type="ARBA" id="ARBA00006484"/>
    </source>
</evidence>
<reference evidence="3" key="2">
    <citation type="submission" date="2020-09" db="EMBL/GenBank/DDBJ databases">
        <authorList>
            <person name="Sun Q."/>
            <person name="Zhou Y."/>
        </authorList>
    </citation>
    <scope>NUCLEOTIDE SEQUENCE</scope>
    <source>
        <strain evidence="3">CGMCC 4.7368</strain>
    </source>
</reference>
<accession>A0A917ZDL1</accession>
<reference evidence="3" key="1">
    <citation type="journal article" date="2014" name="Int. J. Syst. Evol. Microbiol.">
        <title>Complete genome sequence of Corynebacterium casei LMG S-19264T (=DSM 44701T), isolated from a smear-ripened cheese.</title>
        <authorList>
            <consortium name="US DOE Joint Genome Institute (JGI-PGF)"/>
            <person name="Walter F."/>
            <person name="Albersmeier A."/>
            <person name="Kalinowski J."/>
            <person name="Ruckert C."/>
        </authorList>
    </citation>
    <scope>NUCLEOTIDE SEQUENCE</scope>
    <source>
        <strain evidence="3">CGMCC 4.7368</strain>
    </source>
</reference>
<dbReference type="RefSeq" id="WP_189128062.1">
    <property type="nucleotide sequence ID" value="NZ_BMNH01000030.1"/>
</dbReference>
<dbReference type="InterPro" id="IPR020904">
    <property type="entry name" value="Sc_DH/Rdtase_CS"/>
</dbReference>